<reference evidence="1" key="1">
    <citation type="submission" date="2022-05" db="EMBL/GenBank/DDBJ databases">
        <title>A multi-omics perspective on studying reproductive biology in Daphnia sinensis.</title>
        <authorList>
            <person name="Jia J."/>
        </authorList>
    </citation>
    <scope>NUCLEOTIDE SEQUENCE</scope>
    <source>
        <strain evidence="1">WSL</strain>
    </source>
</reference>
<evidence type="ECO:0000313" key="1">
    <source>
        <dbReference type="EMBL" id="KAI9551010.1"/>
    </source>
</evidence>
<keyword evidence="2" id="KW-1185">Reference proteome</keyword>
<comment type="caution">
    <text evidence="1">The sequence shown here is derived from an EMBL/GenBank/DDBJ whole genome shotgun (WGS) entry which is preliminary data.</text>
</comment>
<organism evidence="1 2">
    <name type="scientific">Daphnia sinensis</name>
    <dbReference type="NCBI Taxonomy" id="1820382"/>
    <lineage>
        <taxon>Eukaryota</taxon>
        <taxon>Metazoa</taxon>
        <taxon>Ecdysozoa</taxon>
        <taxon>Arthropoda</taxon>
        <taxon>Crustacea</taxon>
        <taxon>Branchiopoda</taxon>
        <taxon>Diplostraca</taxon>
        <taxon>Cladocera</taxon>
        <taxon>Anomopoda</taxon>
        <taxon>Daphniidae</taxon>
        <taxon>Daphnia</taxon>
        <taxon>Daphnia similis group</taxon>
    </lineage>
</organism>
<dbReference type="AlphaFoldDB" id="A0AAD5PQ07"/>
<dbReference type="Proteomes" id="UP000820818">
    <property type="component" value="Unassembled WGS sequence"/>
</dbReference>
<sequence>MLDASISTPTNSDRTSLMFEPGAKVGDANKYINHIPYNASSGWLELRGGITNFNFRVLGSQNKLNIGQKNVDVMVSFTVTHRVPARGTIEIKFPSNSTTVPSIKPHCRSAVSMGSQLYGHNTGKPATNRQGEIGCLVQNTYSWLITSFEELPANSNVMISGVIDLPTALTSTLGTGFIVTYTDNHASNVFTHGKIIGYLSTSFPLQVENKTWSLVEETSLTRSEPLRINHIGRFEFKLQMQDYIRQIDTLYTGYIDVNFWRTTILGDNGGFGMPSGSSVCSLVHEVTR</sequence>
<proteinExistence type="predicted"/>
<accession>A0AAD5PQ07</accession>
<dbReference type="EMBL" id="WJBH02000062">
    <property type="protein sequence ID" value="KAI9551010.1"/>
    <property type="molecule type" value="Genomic_DNA"/>
</dbReference>
<evidence type="ECO:0000313" key="2">
    <source>
        <dbReference type="Proteomes" id="UP000820818"/>
    </source>
</evidence>
<protein>
    <submittedName>
        <fullName evidence="1">Uncharacterized protein</fullName>
    </submittedName>
</protein>
<gene>
    <name evidence="1" type="ORF">GHT06_007420</name>
</gene>
<name>A0AAD5PQ07_9CRUS</name>